<keyword evidence="8" id="KW-0597">Phosphoprotein</keyword>
<dbReference type="RefSeq" id="WP_232189547.1">
    <property type="nucleotide sequence ID" value="NZ_JAIOAP010000020.1"/>
</dbReference>
<feature type="modified residue" description="4-aspartylphosphate" evidence="8">
    <location>
        <position position="727"/>
    </location>
</feature>
<evidence type="ECO:0000256" key="7">
    <source>
        <dbReference type="ARBA" id="ARBA00023012"/>
    </source>
</evidence>
<organism evidence="12 13">
    <name type="scientific">Cohnella silvisoli</name>
    <dbReference type="NCBI Taxonomy" id="2873699"/>
    <lineage>
        <taxon>Bacteria</taxon>
        <taxon>Bacillati</taxon>
        <taxon>Bacillota</taxon>
        <taxon>Bacilli</taxon>
        <taxon>Bacillales</taxon>
        <taxon>Paenibacillaceae</taxon>
        <taxon>Cohnella</taxon>
    </lineage>
</organism>
<evidence type="ECO:0000256" key="3">
    <source>
        <dbReference type="ARBA" id="ARBA00022679"/>
    </source>
</evidence>
<sequence length="1006" mass="111935">MLKDKFLIGILALTAIVGIMMGLSAMPGKNAPAVNKGVLDLSGWNPGESGNISLDGQWEFFPNQLLVPGESGGLLTKRQYLLVPGKWDGQPDGKGGTMKGHGYGTYRLLIRNAPADRMLALSKHYARFSDKLYVDRALAGESGKTGTTREQYVPRNEPYTVFFRAGSDEVEVLLQVANFDYKNGGISDSLYFGLGKEMETRKSFQTGLELMGTFFFLFFALLFVFLYVGFHRNSFFLLFGTFFFFFAISVITNGERLFLQFLPDIPFEWAFKIKNVSVFLTPALLFFMTWKWFKAAAVRHLFLFTAAALFLYCVAIAILPFRVYSALLDAVYLGFTLICAILAVFLLMSYVSGRFGSLDKRQLQMHFSAVWSTLLTAIIAILNSENVIPMELANTTVLLFLFFISLLLIHQYAGAYSAMRKLTNQLQAMDRMKDEFLLITSHELNTPLHGIINLSQSLLKTPLRKAAEDGMKEKLQTIRNTAYRMSNMVKDIIDVARIKDGKMEVTVGKMDLATCISVVIEVFDFLAKGKNTVLDHQIAPDARFVMADENRLMQVLYNAISHSLQQGQDGVVTIGSNRRDQSVVMTIRNSAVLGKATDNNAAEQAGDNGFSVGMSIVHELMELMGGTFESRDDREIELVLPAAWEGGIGEAEAAAASEALPAKIGAKDEGAKAEASKIMIASADPVDVEHLYGMLSMEGFDVVCAGSDKEVFSHITRMDRPDLVLLDVRLPDLNGYELCRRIRRHFTQMELPVLFISARMTPADIEAGIAAGGSDFIARPLDAGEIRVRVNTLMSMKRLVKEATVNEMAFLRSQIKPHFLYNALGTIMSLCYTDGARAGELLSTFSRYLRIIFHMDNTEETVKLSKEMELIQAYVDIEKERFGERVRVEFDVDDQLYGCQVMPLTIEPLVENAIRHGVSKKVSGGTVRLTIRKQGGFVQVVVEDDGVGMTEVQVQSILDSSGKQEQGVGFRNIMRRVAHLTGKQPVVESERGKGTKVTIWLPLSYS</sequence>
<dbReference type="Pfam" id="PF02518">
    <property type="entry name" value="HATPase_c"/>
    <property type="match status" value="1"/>
</dbReference>
<feature type="domain" description="Histidine kinase" evidence="10">
    <location>
        <begin position="909"/>
        <end position="1005"/>
    </location>
</feature>
<dbReference type="InterPro" id="IPR036890">
    <property type="entry name" value="HATPase_C_sf"/>
</dbReference>
<evidence type="ECO:0000259" key="11">
    <source>
        <dbReference type="PROSITE" id="PS50110"/>
    </source>
</evidence>
<feature type="transmembrane region" description="Helical" evidence="9">
    <location>
        <begin position="235"/>
        <end position="253"/>
    </location>
</feature>
<evidence type="ECO:0000256" key="4">
    <source>
        <dbReference type="ARBA" id="ARBA00022741"/>
    </source>
</evidence>
<dbReference type="SMART" id="SM00387">
    <property type="entry name" value="HATPase_c"/>
    <property type="match status" value="2"/>
</dbReference>
<proteinExistence type="predicted"/>
<dbReference type="InterPro" id="IPR036097">
    <property type="entry name" value="HisK_dim/P_sf"/>
</dbReference>
<dbReference type="Pfam" id="PF06580">
    <property type="entry name" value="His_kinase"/>
    <property type="match status" value="1"/>
</dbReference>
<comment type="catalytic activity">
    <reaction evidence="1">
        <text>ATP + protein L-histidine = ADP + protein N-phospho-L-histidine.</text>
        <dbReference type="EC" id="2.7.13.3"/>
    </reaction>
</comment>
<feature type="transmembrane region" description="Helical" evidence="9">
    <location>
        <begin position="210"/>
        <end position="228"/>
    </location>
</feature>
<dbReference type="EMBL" id="JASKHM010000021">
    <property type="protein sequence ID" value="MEQ4486460.1"/>
    <property type="molecule type" value="Genomic_DNA"/>
</dbReference>
<dbReference type="InterPro" id="IPR003661">
    <property type="entry name" value="HisK_dim/P_dom"/>
</dbReference>
<keyword evidence="9" id="KW-1133">Transmembrane helix</keyword>
<keyword evidence="9" id="KW-0812">Transmembrane</keyword>
<feature type="transmembrane region" description="Helical" evidence="9">
    <location>
        <begin position="363"/>
        <end position="382"/>
    </location>
</feature>
<dbReference type="SUPFAM" id="SSF52172">
    <property type="entry name" value="CheY-like"/>
    <property type="match status" value="1"/>
</dbReference>
<dbReference type="EC" id="2.7.13.3" evidence="2"/>
<evidence type="ECO:0000256" key="8">
    <source>
        <dbReference type="PROSITE-ProRule" id="PRU00169"/>
    </source>
</evidence>
<dbReference type="PANTHER" id="PTHR34220:SF7">
    <property type="entry name" value="SENSOR HISTIDINE KINASE YPDA"/>
    <property type="match status" value="1"/>
</dbReference>
<dbReference type="Gene3D" id="3.30.565.10">
    <property type="entry name" value="Histidine kinase-like ATPase, C-terminal domain"/>
    <property type="match status" value="2"/>
</dbReference>
<keyword evidence="5 12" id="KW-0418">Kinase</keyword>
<dbReference type="InterPro" id="IPR050640">
    <property type="entry name" value="Bact_2-comp_sensor_kinase"/>
</dbReference>
<keyword evidence="9" id="KW-0472">Membrane</keyword>
<dbReference type="InterPro" id="IPR010559">
    <property type="entry name" value="Sig_transdc_His_kin_internal"/>
</dbReference>
<evidence type="ECO:0000256" key="5">
    <source>
        <dbReference type="ARBA" id="ARBA00022777"/>
    </source>
</evidence>
<feature type="transmembrane region" description="Helical" evidence="9">
    <location>
        <begin position="302"/>
        <end position="324"/>
    </location>
</feature>
<dbReference type="Gene3D" id="3.40.50.2300">
    <property type="match status" value="1"/>
</dbReference>
<dbReference type="SUPFAM" id="SSF55874">
    <property type="entry name" value="ATPase domain of HSP90 chaperone/DNA topoisomerase II/histidine kinase"/>
    <property type="match status" value="2"/>
</dbReference>
<dbReference type="Pfam" id="PF00512">
    <property type="entry name" value="HisKA"/>
    <property type="match status" value="1"/>
</dbReference>
<gene>
    <name evidence="12" type="ORF">QJS35_29220</name>
</gene>
<reference evidence="12 13" key="1">
    <citation type="journal article" date="2023" name="Genome Announc.">
        <title>Pan-Genome Analyses of the Genus Cohnella and Proposal of the Novel Species Cohnella silvisoli sp. nov., Isolated from Forest Soil.</title>
        <authorList>
            <person name="Wang C."/>
            <person name="Mao L."/>
            <person name="Bao G."/>
            <person name="Zhu H."/>
        </authorList>
    </citation>
    <scope>NUCLEOTIDE SEQUENCE [LARGE SCALE GENOMIC DNA]</scope>
    <source>
        <strain evidence="12 13">NL03-T5-1</strain>
    </source>
</reference>
<dbReference type="Pfam" id="PF00072">
    <property type="entry name" value="Response_reg"/>
    <property type="match status" value="1"/>
</dbReference>
<feature type="domain" description="Response regulatory" evidence="11">
    <location>
        <begin position="677"/>
        <end position="794"/>
    </location>
</feature>
<evidence type="ECO:0000256" key="9">
    <source>
        <dbReference type="SAM" id="Phobius"/>
    </source>
</evidence>
<protein>
    <recommendedName>
        <fullName evidence="2">histidine kinase</fullName>
        <ecNumber evidence="2">2.7.13.3</ecNumber>
    </recommendedName>
</protein>
<dbReference type="Proteomes" id="UP001493487">
    <property type="component" value="Unassembled WGS sequence"/>
</dbReference>
<dbReference type="InterPro" id="IPR001789">
    <property type="entry name" value="Sig_transdc_resp-reg_receiver"/>
</dbReference>
<dbReference type="InterPro" id="IPR005467">
    <property type="entry name" value="His_kinase_dom"/>
</dbReference>
<name>A0ABV1L2E3_9BACL</name>
<accession>A0ABV1L2E3</accession>
<dbReference type="PANTHER" id="PTHR34220">
    <property type="entry name" value="SENSOR HISTIDINE KINASE YPDA"/>
    <property type="match status" value="1"/>
</dbReference>
<feature type="domain" description="Histidine kinase" evidence="10">
    <location>
        <begin position="439"/>
        <end position="629"/>
    </location>
</feature>
<dbReference type="Gene3D" id="1.10.287.130">
    <property type="match status" value="1"/>
</dbReference>
<keyword evidence="6" id="KW-0067">ATP-binding</keyword>
<dbReference type="PROSITE" id="PS50109">
    <property type="entry name" value="HIS_KIN"/>
    <property type="match status" value="2"/>
</dbReference>
<dbReference type="SMART" id="SM00388">
    <property type="entry name" value="HisKA"/>
    <property type="match status" value="1"/>
</dbReference>
<keyword evidence="13" id="KW-1185">Reference proteome</keyword>
<evidence type="ECO:0000256" key="1">
    <source>
        <dbReference type="ARBA" id="ARBA00000085"/>
    </source>
</evidence>
<dbReference type="GO" id="GO:0016301">
    <property type="term" value="F:kinase activity"/>
    <property type="evidence" value="ECO:0007669"/>
    <property type="project" value="UniProtKB-KW"/>
</dbReference>
<keyword evidence="3" id="KW-0808">Transferase</keyword>
<dbReference type="InterPro" id="IPR003594">
    <property type="entry name" value="HATPase_dom"/>
</dbReference>
<evidence type="ECO:0000256" key="6">
    <source>
        <dbReference type="ARBA" id="ARBA00022840"/>
    </source>
</evidence>
<dbReference type="CDD" id="cd00082">
    <property type="entry name" value="HisKA"/>
    <property type="match status" value="1"/>
</dbReference>
<dbReference type="SUPFAM" id="SSF47384">
    <property type="entry name" value="Homodimeric domain of signal transducing histidine kinase"/>
    <property type="match status" value="1"/>
</dbReference>
<evidence type="ECO:0000313" key="12">
    <source>
        <dbReference type="EMBL" id="MEQ4486460.1"/>
    </source>
</evidence>
<keyword evidence="4" id="KW-0547">Nucleotide-binding</keyword>
<comment type="caution">
    <text evidence="12">The sequence shown here is derived from an EMBL/GenBank/DDBJ whole genome shotgun (WGS) entry which is preliminary data.</text>
</comment>
<evidence type="ECO:0000259" key="10">
    <source>
        <dbReference type="PROSITE" id="PS50109"/>
    </source>
</evidence>
<dbReference type="PROSITE" id="PS50110">
    <property type="entry name" value="RESPONSE_REGULATORY"/>
    <property type="match status" value="1"/>
</dbReference>
<dbReference type="InterPro" id="IPR011006">
    <property type="entry name" value="CheY-like_superfamily"/>
</dbReference>
<feature type="transmembrane region" description="Helical" evidence="9">
    <location>
        <begin position="397"/>
        <end position="419"/>
    </location>
</feature>
<feature type="transmembrane region" description="Helical" evidence="9">
    <location>
        <begin position="330"/>
        <end position="351"/>
    </location>
</feature>
<dbReference type="SMART" id="SM00448">
    <property type="entry name" value="REC"/>
    <property type="match status" value="1"/>
</dbReference>
<evidence type="ECO:0000256" key="2">
    <source>
        <dbReference type="ARBA" id="ARBA00012438"/>
    </source>
</evidence>
<evidence type="ECO:0000313" key="13">
    <source>
        <dbReference type="Proteomes" id="UP001493487"/>
    </source>
</evidence>
<keyword evidence="7" id="KW-0902">Two-component regulatory system</keyword>